<keyword evidence="3" id="KW-0677">Repeat</keyword>
<dbReference type="InterPro" id="IPR050888">
    <property type="entry name" value="ZnF_C2H2-type_TF"/>
</dbReference>
<dbReference type="Proteomes" id="UP000005239">
    <property type="component" value="Unassembled WGS sequence"/>
</dbReference>
<dbReference type="PROSITE" id="PS50157">
    <property type="entry name" value="ZINC_FINGER_C2H2_2"/>
    <property type="match status" value="2"/>
</dbReference>
<dbReference type="AlphaFoldDB" id="A0A2A6D1W6"/>
<feature type="compositionally biased region" description="Basic and acidic residues" evidence="7">
    <location>
        <begin position="146"/>
        <end position="156"/>
    </location>
</feature>
<name>A0A2A6D1W6_PRIPA</name>
<reference evidence="9" key="1">
    <citation type="journal article" date="2008" name="Nat. Genet.">
        <title>The Pristionchus pacificus genome provides a unique perspective on nematode lifestyle and parasitism.</title>
        <authorList>
            <person name="Dieterich C."/>
            <person name="Clifton S.W."/>
            <person name="Schuster L.N."/>
            <person name="Chinwalla A."/>
            <person name="Delehaunty K."/>
            <person name="Dinkelacker I."/>
            <person name="Fulton L."/>
            <person name="Fulton R."/>
            <person name="Godfrey J."/>
            <person name="Minx P."/>
            <person name="Mitreva M."/>
            <person name="Roeseler W."/>
            <person name="Tian H."/>
            <person name="Witte H."/>
            <person name="Yang S.P."/>
            <person name="Wilson R.K."/>
            <person name="Sommer R.J."/>
        </authorList>
    </citation>
    <scope>NUCLEOTIDE SEQUENCE [LARGE SCALE GENOMIC DNA]</scope>
    <source>
        <strain evidence="9">PS312</strain>
    </source>
</reference>
<reference evidence="8" key="2">
    <citation type="submission" date="2022-06" db="UniProtKB">
        <authorList>
            <consortium name="EnsemblMetazoa"/>
        </authorList>
    </citation>
    <scope>IDENTIFICATION</scope>
    <source>
        <strain evidence="8">PS312</strain>
    </source>
</reference>
<protein>
    <submittedName>
        <fullName evidence="8">Uncharacterized protein</fullName>
    </submittedName>
</protein>
<evidence type="ECO:0000256" key="6">
    <source>
        <dbReference type="ARBA" id="ARBA00023242"/>
    </source>
</evidence>
<dbReference type="GO" id="GO:0005634">
    <property type="term" value="C:nucleus"/>
    <property type="evidence" value="ECO:0007669"/>
    <property type="project" value="UniProtKB-SubCell"/>
</dbReference>
<keyword evidence="9" id="KW-1185">Reference proteome</keyword>
<dbReference type="PANTHER" id="PTHR24406">
    <property type="entry name" value="TRANSCRIPTIONAL REPRESSOR CTCFL-RELATED"/>
    <property type="match status" value="1"/>
</dbReference>
<evidence type="ECO:0000313" key="9">
    <source>
        <dbReference type="Proteomes" id="UP000005239"/>
    </source>
</evidence>
<evidence type="ECO:0000256" key="2">
    <source>
        <dbReference type="ARBA" id="ARBA00022723"/>
    </source>
</evidence>
<dbReference type="GO" id="GO:0008270">
    <property type="term" value="F:zinc ion binding"/>
    <property type="evidence" value="ECO:0007669"/>
    <property type="project" value="UniProtKB-KW"/>
</dbReference>
<organism evidence="8 9">
    <name type="scientific">Pristionchus pacificus</name>
    <name type="common">Parasitic nematode worm</name>
    <dbReference type="NCBI Taxonomy" id="54126"/>
    <lineage>
        <taxon>Eukaryota</taxon>
        <taxon>Metazoa</taxon>
        <taxon>Ecdysozoa</taxon>
        <taxon>Nematoda</taxon>
        <taxon>Chromadorea</taxon>
        <taxon>Rhabditida</taxon>
        <taxon>Rhabditina</taxon>
        <taxon>Diplogasteromorpha</taxon>
        <taxon>Diplogasteroidea</taxon>
        <taxon>Neodiplogasteridae</taxon>
        <taxon>Pristionchus</taxon>
    </lineage>
</organism>
<evidence type="ECO:0000256" key="3">
    <source>
        <dbReference type="ARBA" id="ARBA00022737"/>
    </source>
</evidence>
<keyword evidence="4" id="KW-0863">Zinc-finger</keyword>
<dbReference type="EnsemblMetazoa" id="PPA20552.1">
    <property type="protein sequence ID" value="PPA20552.1"/>
    <property type="gene ID" value="WBGene00110106"/>
</dbReference>
<feature type="region of interest" description="Disordered" evidence="7">
    <location>
        <begin position="132"/>
        <end position="235"/>
    </location>
</feature>
<dbReference type="InterPro" id="IPR013087">
    <property type="entry name" value="Znf_C2H2_type"/>
</dbReference>
<comment type="subcellular location">
    <subcellularLocation>
        <location evidence="1">Nucleus</location>
    </subcellularLocation>
</comment>
<feature type="compositionally biased region" description="Acidic residues" evidence="7">
    <location>
        <begin position="209"/>
        <end position="232"/>
    </location>
</feature>
<accession>A0A8R1YHL0</accession>
<evidence type="ECO:0000256" key="7">
    <source>
        <dbReference type="SAM" id="MobiDB-lite"/>
    </source>
</evidence>
<dbReference type="PROSITE" id="PS00028">
    <property type="entry name" value="ZINC_FINGER_C2H2_1"/>
    <property type="match status" value="3"/>
</dbReference>
<evidence type="ECO:0000313" key="8">
    <source>
        <dbReference type="EnsemblMetazoa" id="PPA20552.1"/>
    </source>
</evidence>
<dbReference type="Gene3D" id="3.30.160.60">
    <property type="entry name" value="Classic Zinc Finger"/>
    <property type="match status" value="1"/>
</dbReference>
<evidence type="ECO:0000256" key="1">
    <source>
        <dbReference type="ARBA" id="ARBA00004123"/>
    </source>
</evidence>
<gene>
    <name evidence="8" type="primary">WBGene00110106</name>
</gene>
<feature type="region of interest" description="Disordered" evidence="7">
    <location>
        <begin position="374"/>
        <end position="396"/>
    </location>
</feature>
<evidence type="ECO:0000256" key="4">
    <source>
        <dbReference type="ARBA" id="ARBA00022771"/>
    </source>
</evidence>
<sequence>MDSSSATEEKTSSSAVEAKKELLVSRSTVRQIERNSEMIFTHTTASKGSLIGRVSMYSNELLRQISQYESIRALAVDIGKIQETVVPPALKIKPPLDFGDDSDGMENMASALTSVKKAPIVRIVKKEYNPNSALFRRPDDPEEEGDVVRSKDDITYRHGPTAEFRPFTPEEERMDYDELSDPSPPPSPIRLARRTNIKKRKRSKQTTSSEEEEEEEDDYYDDAAMEEPEPEPEPVTCSMCDMIFYAQHQLDSHLVSYHRMKATGPHMGSGDTQSSSAIARQFHHTVTSKPIINGVAKAIPGQPARYTATTVTSPGGTVRTYSNPSNAARAAAKAAAAAANGTYRPTVPPKPYTCRHCGVLMHSQQMYASHVRYAHPKNKPNGETEGTPPKRKSSGTSTAIVHLQMEDGTKIFQCRRCEKTFDSAQKVAGHSRHCLLVFEGKARPSNQGPIPTEDRPYTVYRCGLSSVLARTCPYCGELLPSIRKVDKHVRMEHDAGRHEVYGCTTCDRRFVTLGGIENHWLHYGDCPNGVLTVHSGDTVTCADIGPMPSSLNKPKPIKYSPSKDDVDPSEEIVNSILGQYGFRVNT</sequence>
<feature type="compositionally biased region" description="Basic residues" evidence="7">
    <location>
        <begin position="191"/>
        <end position="204"/>
    </location>
</feature>
<evidence type="ECO:0000256" key="5">
    <source>
        <dbReference type="ARBA" id="ARBA00022833"/>
    </source>
</evidence>
<keyword evidence="5" id="KW-0862">Zinc</keyword>
<proteinExistence type="predicted"/>
<keyword evidence="6" id="KW-0539">Nucleus</keyword>
<keyword evidence="2" id="KW-0479">Metal-binding</keyword>
<dbReference type="SMART" id="SM00355">
    <property type="entry name" value="ZnF_C2H2"/>
    <property type="match status" value="5"/>
</dbReference>
<accession>A0A2A6D1W6</accession>